<name>A0A653E0P9_9PSED</name>
<proteinExistence type="predicted"/>
<evidence type="ECO:0000313" key="1">
    <source>
        <dbReference type="EMBL" id="VEV96243.1"/>
    </source>
</evidence>
<organism evidence="1">
    <name type="scientific">Pseudomonas marincola</name>
    <dbReference type="NCBI Taxonomy" id="437900"/>
    <lineage>
        <taxon>Bacteria</taxon>
        <taxon>Pseudomonadati</taxon>
        <taxon>Pseudomonadota</taxon>
        <taxon>Gammaproteobacteria</taxon>
        <taxon>Pseudomonadales</taxon>
        <taxon>Pseudomonadaceae</taxon>
        <taxon>Pseudomonas</taxon>
    </lineage>
</organism>
<reference evidence="1" key="1">
    <citation type="submission" date="2019-02" db="EMBL/GenBank/DDBJ databases">
        <authorList>
            <consortium name="Genoscope - CEA"/>
            <person name="William W."/>
        </authorList>
    </citation>
    <scope>NUCLEOTIDE SEQUENCE [LARGE SCALE GENOMIC DNA]</scope>
    <source>
        <strain evidence="1">YSy11</strain>
    </source>
</reference>
<dbReference type="Gene3D" id="3.10.129.10">
    <property type="entry name" value="Hotdog Thioesterase"/>
    <property type="match status" value="1"/>
</dbReference>
<accession>A0A653E0P9</accession>
<gene>
    <name evidence="1" type="ORF">PMYSY11_1196</name>
</gene>
<dbReference type="PIRSF" id="PIRSF020565">
    <property type="entry name" value="3Ho_Ac_ACP_DH_prd"/>
    <property type="match status" value="1"/>
</dbReference>
<dbReference type="InterPro" id="IPR029069">
    <property type="entry name" value="HotDog_dom_sf"/>
</dbReference>
<dbReference type="AlphaFoldDB" id="A0A653E0P9"/>
<dbReference type="InterPro" id="IPR016776">
    <property type="entry name" value="ApeP-like_dehydratase"/>
</dbReference>
<protein>
    <submittedName>
        <fullName evidence="1">3-hydroxylacyl-ACP dehydratase</fullName>
    </submittedName>
</protein>
<sequence>MSLFSVADLVPHSGDMLLIDEVNRFGVDDIETRVLVKAGGLFSQADGSMPAWVGVELMAQTIAAFAGCHARTANEPVALGFLLGTRKYTCNVEAFAAGTALTIKALRSLQDDNGMAVFECVMTGPKILASARLNVFQPPNASQYLAESGEAKKHV</sequence>
<dbReference type="EMBL" id="LR215729">
    <property type="protein sequence ID" value="VEV96243.1"/>
    <property type="molecule type" value="Genomic_DNA"/>
</dbReference>
<dbReference type="CDD" id="cd01289">
    <property type="entry name" value="FabA_like"/>
    <property type="match status" value="1"/>
</dbReference>
<dbReference type="Pfam" id="PF22817">
    <property type="entry name" value="ApeP-like"/>
    <property type="match status" value="1"/>
</dbReference>
<dbReference type="RefSeq" id="WP_150547827.1">
    <property type="nucleotide sequence ID" value="NZ_LR215729.2"/>
</dbReference>
<dbReference type="SUPFAM" id="SSF54637">
    <property type="entry name" value="Thioesterase/thiol ester dehydrase-isomerase"/>
    <property type="match status" value="1"/>
</dbReference>